<feature type="repeat" description="Solcar" evidence="10">
    <location>
        <begin position="905"/>
        <end position="994"/>
    </location>
</feature>
<organism evidence="14 15">
    <name type="scientific">Verticillium longisporum</name>
    <name type="common">Verticillium dahliae var. longisporum</name>
    <dbReference type="NCBI Taxonomy" id="100787"/>
    <lineage>
        <taxon>Eukaryota</taxon>
        <taxon>Fungi</taxon>
        <taxon>Dikarya</taxon>
        <taxon>Ascomycota</taxon>
        <taxon>Pezizomycotina</taxon>
        <taxon>Sordariomycetes</taxon>
        <taxon>Hypocreomycetidae</taxon>
        <taxon>Glomerellales</taxon>
        <taxon>Plectosphaerellaceae</taxon>
        <taxon>Verticillium</taxon>
    </lineage>
</organism>
<keyword evidence="8" id="KW-0496">Mitochondrion</keyword>
<evidence type="ECO:0000256" key="3">
    <source>
        <dbReference type="ARBA" id="ARBA00022448"/>
    </source>
</evidence>
<keyword evidence="5" id="KW-0677">Repeat</keyword>
<evidence type="ECO:0000259" key="12">
    <source>
        <dbReference type="Pfam" id="PF04136"/>
    </source>
</evidence>
<name>A0A0G4N502_VERLO</name>
<protein>
    <submittedName>
        <fullName evidence="14">Uncharacterized protein</fullName>
    </submittedName>
</protein>
<evidence type="ECO:0000256" key="5">
    <source>
        <dbReference type="ARBA" id="ARBA00022737"/>
    </source>
</evidence>
<dbReference type="GO" id="GO:1990575">
    <property type="term" value="P:mitochondrial L-ornithine transmembrane transport"/>
    <property type="evidence" value="ECO:0007669"/>
    <property type="project" value="TreeGrafter"/>
</dbReference>
<dbReference type="PANTHER" id="PTHR45624">
    <property type="entry name" value="MITOCHONDRIAL BASIC AMINO ACIDS TRANSPORTER-RELATED"/>
    <property type="match status" value="1"/>
</dbReference>
<evidence type="ECO:0000256" key="10">
    <source>
        <dbReference type="PROSITE-ProRule" id="PRU00282"/>
    </source>
</evidence>
<dbReference type="InterPro" id="IPR048685">
    <property type="entry name" value="COG3_C"/>
</dbReference>
<keyword evidence="3" id="KW-0813">Transport</keyword>
<keyword evidence="15" id="KW-1185">Reference proteome</keyword>
<accession>A0A0G4N502</accession>
<evidence type="ECO:0000313" key="14">
    <source>
        <dbReference type="EMBL" id="CRK41429.1"/>
    </source>
</evidence>
<dbReference type="GO" id="GO:0000064">
    <property type="term" value="F:L-ornithine transmembrane transporter activity"/>
    <property type="evidence" value="ECO:0007669"/>
    <property type="project" value="TreeGrafter"/>
</dbReference>
<keyword evidence="9 10" id="KW-0472">Membrane</keyword>
<dbReference type="AlphaFoldDB" id="A0A0G4N502"/>
<proteinExistence type="inferred from homology"/>
<evidence type="ECO:0000256" key="1">
    <source>
        <dbReference type="ARBA" id="ARBA00004225"/>
    </source>
</evidence>
<dbReference type="Pfam" id="PF00153">
    <property type="entry name" value="Mito_carr"/>
    <property type="match status" value="3"/>
</dbReference>
<evidence type="ECO:0000256" key="7">
    <source>
        <dbReference type="ARBA" id="ARBA00022989"/>
    </source>
</evidence>
<dbReference type="Gene3D" id="1.50.40.10">
    <property type="entry name" value="Mitochondrial carrier domain"/>
    <property type="match status" value="1"/>
</dbReference>
<dbReference type="Pfam" id="PF04136">
    <property type="entry name" value="COG3_N"/>
    <property type="match status" value="1"/>
</dbReference>
<comment type="similarity">
    <text evidence="2">Belongs to the mitochondrial carrier (TC 2.A.29) family.</text>
</comment>
<feature type="region of interest" description="Disordered" evidence="11">
    <location>
        <begin position="20"/>
        <end position="72"/>
    </location>
</feature>
<dbReference type="STRING" id="100787.A0A0G4N502"/>
<keyword evidence="4 10" id="KW-0812">Transmembrane</keyword>
<feature type="compositionally biased region" description="Polar residues" evidence="11">
    <location>
        <begin position="32"/>
        <end position="45"/>
    </location>
</feature>
<keyword evidence="7" id="KW-1133">Transmembrane helix</keyword>
<dbReference type="InterPro" id="IPR050567">
    <property type="entry name" value="Mitochondrial_Carrier"/>
</dbReference>
<evidence type="ECO:0000256" key="2">
    <source>
        <dbReference type="ARBA" id="ARBA00006375"/>
    </source>
</evidence>
<feature type="repeat" description="Solcar" evidence="10">
    <location>
        <begin position="815"/>
        <end position="895"/>
    </location>
</feature>
<dbReference type="InterPro" id="IPR018108">
    <property type="entry name" value="MCP_transmembrane"/>
</dbReference>
<dbReference type="PANTHER" id="PTHR45624:SF12">
    <property type="entry name" value="MITOCHONDRIAL ORNITHINE TRANSPORTER 1"/>
    <property type="match status" value="1"/>
</dbReference>
<evidence type="ECO:0000313" key="15">
    <source>
        <dbReference type="Proteomes" id="UP000044602"/>
    </source>
</evidence>
<comment type="subcellular location">
    <subcellularLocation>
        <location evidence="1">Mitochondrion membrane</location>
        <topology evidence="1">Multi-pass membrane protein</topology>
    </subcellularLocation>
</comment>
<evidence type="ECO:0000256" key="6">
    <source>
        <dbReference type="ARBA" id="ARBA00022792"/>
    </source>
</evidence>
<evidence type="ECO:0000256" key="11">
    <source>
        <dbReference type="SAM" id="MobiDB-lite"/>
    </source>
</evidence>
<dbReference type="InterPro" id="IPR048320">
    <property type="entry name" value="COG3_N"/>
</dbReference>
<dbReference type="PROSITE" id="PS50920">
    <property type="entry name" value="SOLCAR"/>
    <property type="match status" value="3"/>
</dbReference>
<evidence type="ECO:0000256" key="9">
    <source>
        <dbReference type="ARBA" id="ARBA00023136"/>
    </source>
</evidence>
<dbReference type="SUPFAM" id="SSF103506">
    <property type="entry name" value="Mitochondrial carrier"/>
    <property type="match status" value="1"/>
</dbReference>
<sequence>MYDDSWYSFVPEVAKTAASTVQNAGHRRKESLLQQPNSSQGTIQPSEAPEPLSRLLEDPRDNNDPPEPALARRAKSYSDFYRVVRAQLAKDAHKKREERKRRKDKSLEALMIAANVDNWLAANVDNMPVPRRPVLDQYNDQLLEASQHEYLSPADHVESIYKDQLELTERHLDALIVDTNASLDLLTTLSNSFQAVETQTTSFQSQCEDLIDEQKRLQKLADDVGTDLYFYTYLDNVTRRLNAPGAGRLVEDAVFGEVLDNLNSCIDFMTKHPTYRDADSYLARYESQLTKALHLLEVGLSNRLKNISDEIAKPIAASKSEATRHALAYGRFAEMIADTYSLLPNMHKVMRNVFDEYGRPLSGTAHDIYVNTANNLFSTYLAVRNDDLKPMTDKDVAEFARERKDLSVETGCRNYLKQTFERAYNENSLVHRIFGLDLQWSSDPASAYQALKSASKGAVNPANIAILPANLCAALKTEELRTVCNIVAWLMNEYLVLDYDEEESPFSQQCRELSARILTEHLWVFTDDMFNAETTKTITKMALDDEGLKIKPVVDGVSASNAYAPVTKAMGLLAMYDQTMPKERSQKNNRVVFNIVRESVKVLQRAEARIKYIKNGTDADLFMIKNLLIIKNELLSLEIGDIRGDGAALQHFGQIWNTLSPQNWVSFFGSIIGGVGSVGSSFWSSSAKAAPPAVTAGSLTVEDMNEQLDELLRQSIVAFTQRWGGLTMDAKARKAGVKPIGKVEKELEEVLQTAFSNQPEVIGKLKEAIAMHAEAQEQAAGEKKGTTNKATMATAANDVELHRAPEPEGGALQTAKDLFSGAAGGITQVLVGQPFDIIKVRLQTSTAHTSALEAATAIYRNEGPLAFYKGTLTPLVGIGACVSIQFGAFHQARRHLEARNAGHPLSYAQYYAAGALAGLANAPLSGPIEHVRIRLQTQPHGAARLYAGPLDCVRALAAHAGVLRGLYRGQAVTLLREAQAYGMWFLSFEYMMNADAARNAVARKDIPSWKVALYGGLAGEALWLGSYPFDVVKSKMQTDGFGPAQRYATMRDCFAQTYRAEGLRGFWKGIAPTLLRAMPVSAATFATVELTMRLIN</sequence>
<dbReference type="Pfam" id="PF20671">
    <property type="entry name" value="COG3_C"/>
    <property type="match status" value="1"/>
</dbReference>
<dbReference type="InterPro" id="IPR023395">
    <property type="entry name" value="MCP_dom_sf"/>
</dbReference>
<gene>
    <name evidence="14" type="ORF">BN1708_001781</name>
</gene>
<evidence type="ECO:0000259" key="13">
    <source>
        <dbReference type="Pfam" id="PF20671"/>
    </source>
</evidence>
<evidence type="ECO:0000256" key="8">
    <source>
        <dbReference type="ARBA" id="ARBA00023128"/>
    </source>
</evidence>
<feature type="repeat" description="Solcar" evidence="10">
    <location>
        <begin position="1007"/>
        <end position="1094"/>
    </location>
</feature>
<evidence type="ECO:0000256" key="4">
    <source>
        <dbReference type="ARBA" id="ARBA00022692"/>
    </source>
</evidence>
<dbReference type="EMBL" id="CVQH01026971">
    <property type="protein sequence ID" value="CRK41429.1"/>
    <property type="molecule type" value="Genomic_DNA"/>
</dbReference>
<reference evidence="14 15" key="1">
    <citation type="submission" date="2015-05" db="EMBL/GenBank/DDBJ databases">
        <authorList>
            <person name="Wang D.B."/>
            <person name="Wang M."/>
        </authorList>
    </citation>
    <scope>NUCLEOTIDE SEQUENCE [LARGE SCALE GENOMIC DNA]</scope>
    <source>
        <strain evidence="14">VL1</strain>
    </source>
</reference>
<dbReference type="Proteomes" id="UP000044602">
    <property type="component" value="Unassembled WGS sequence"/>
</dbReference>
<feature type="domain" description="Conserved oligomeric Golgi complex subunit 3 N-terminal" evidence="12">
    <location>
        <begin position="161"/>
        <end position="306"/>
    </location>
</feature>
<feature type="domain" description="Conserved oligomeric Golgi complex subunit 3 C-terminal" evidence="13">
    <location>
        <begin position="325"/>
        <end position="645"/>
    </location>
</feature>
<keyword evidence="6" id="KW-0999">Mitochondrion inner membrane</keyword>
<dbReference type="GO" id="GO:0031966">
    <property type="term" value="C:mitochondrial membrane"/>
    <property type="evidence" value="ECO:0007669"/>
    <property type="project" value="UniProtKB-SubCell"/>
</dbReference>